<organism evidence="1 2">
    <name type="scientific">Nitrosomonas marina</name>
    <dbReference type="NCBI Taxonomy" id="917"/>
    <lineage>
        <taxon>Bacteria</taxon>
        <taxon>Pseudomonadati</taxon>
        <taxon>Pseudomonadota</taxon>
        <taxon>Betaproteobacteria</taxon>
        <taxon>Nitrosomonadales</taxon>
        <taxon>Nitrosomonadaceae</taxon>
        <taxon>Nitrosomonas</taxon>
    </lineage>
</organism>
<reference evidence="1 2" key="1">
    <citation type="submission" date="2016-10" db="EMBL/GenBank/DDBJ databases">
        <authorList>
            <person name="de Groot N.N."/>
        </authorList>
    </citation>
    <scope>NUCLEOTIDE SEQUENCE [LARGE SCALE GENOMIC DNA]</scope>
    <source>
        <strain evidence="1 2">Nm22</strain>
    </source>
</reference>
<gene>
    <name evidence="1" type="ORF">SAMN05216325_106103</name>
</gene>
<sequence>MAINETTLPAAVAWRPDFAAIANWIKPGAKILDLGCGDGSLLKYLHQERNIFGYGVEIDDQNVLGCLQNGINVIQNDLESGLSSFANDSFDYVILSQTLQAMKHTAEIIQEMLRVGREGIVSFPNFGYWKNRMQVIRGHMPVSESLPYRWYDTPNIHLCTLGDFEELCHQCNAKILERRVMNGDRQIELLPNLLGKLAFYRFERG</sequence>
<protein>
    <submittedName>
        <fullName evidence="1">Methionine biosynthesis protein MetW</fullName>
    </submittedName>
</protein>
<accession>A0A1H8D7X0</accession>
<dbReference type="OrthoDB" id="9792690at2"/>
<dbReference type="STRING" id="917.SAMN05216326_1168"/>
<dbReference type="AlphaFoldDB" id="A0A1H8D7X0"/>
<dbReference type="Proteomes" id="UP000199459">
    <property type="component" value="Unassembled WGS sequence"/>
</dbReference>
<dbReference type="EMBL" id="FOCP01000006">
    <property type="protein sequence ID" value="SEN03421.1"/>
    <property type="molecule type" value="Genomic_DNA"/>
</dbReference>
<dbReference type="SUPFAM" id="SSF53335">
    <property type="entry name" value="S-adenosyl-L-methionine-dependent methyltransferases"/>
    <property type="match status" value="1"/>
</dbReference>
<dbReference type="NCBIfam" id="TIGR02081">
    <property type="entry name" value="metW"/>
    <property type="match status" value="1"/>
</dbReference>
<dbReference type="Gene3D" id="3.40.50.150">
    <property type="entry name" value="Vaccinia Virus protein VP39"/>
    <property type="match status" value="1"/>
</dbReference>
<dbReference type="InterPro" id="IPR029063">
    <property type="entry name" value="SAM-dependent_MTases_sf"/>
</dbReference>
<evidence type="ECO:0000313" key="1">
    <source>
        <dbReference type="EMBL" id="SEN03421.1"/>
    </source>
</evidence>
<dbReference type="CDD" id="cd02440">
    <property type="entry name" value="AdoMet_MTases"/>
    <property type="match status" value="1"/>
</dbReference>
<evidence type="ECO:0000313" key="2">
    <source>
        <dbReference type="Proteomes" id="UP000199459"/>
    </source>
</evidence>
<dbReference type="Pfam" id="PF07021">
    <property type="entry name" value="MetW"/>
    <property type="match status" value="1"/>
</dbReference>
<dbReference type="RefSeq" id="WP_090629494.1">
    <property type="nucleotide sequence ID" value="NZ_FOCP01000006.1"/>
</dbReference>
<dbReference type="InterPro" id="IPR010743">
    <property type="entry name" value="Methionine_synth_MetW"/>
</dbReference>
<name>A0A1H8D7X0_9PROT</name>
<proteinExistence type="predicted"/>